<dbReference type="Proteomes" id="UP000789366">
    <property type="component" value="Unassembled WGS sequence"/>
</dbReference>
<feature type="non-terminal residue" evidence="1">
    <location>
        <position position="1"/>
    </location>
</feature>
<gene>
    <name evidence="1" type="ORF">SPELUC_LOCUS17359</name>
</gene>
<name>A0ACA9RGF1_9GLOM</name>
<proteinExistence type="predicted"/>
<comment type="caution">
    <text evidence="1">The sequence shown here is derived from an EMBL/GenBank/DDBJ whole genome shotgun (WGS) entry which is preliminary data.</text>
</comment>
<evidence type="ECO:0000313" key="1">
    <source>
        <dbReference type="EMBL" id="CAG8792547.1"/>
    </source>
</evidence>
<evidence type="ECO:0000313" key="2">
    <source>
        <dbReference type="Proteomes" id="UP000789366"/>
    </source>
</evidence>
<feature type="non-terminal residue" evidence="1">
    <location>
        <position position="55"/>
    </location>
</feature>
<keyword evidence="2" id="KW-1185">Reference proteome</keyword>
<accession>A0ACA9RGF1</accession>
<sequence length="55" mass="6071">KEEMNNSTLTEENLNCSIDEDINSTSNKASTIENLVTNSSIEIEMELPISLNTPV</sequence>
<protein>
    <submittedName>
        <fullName evidence="1">15627_t:CDS:1</fullName>
    </submittedName>
</protein>
<organism evidence="1 2">
    <name type="scientific">Cetraspora pellucida</name>
    <dbReference type="NCBI Taxonomy" id="1433469"/>
    <lineage>
        <taxon>Eukaryota</taxon>
        <taxon>Fungi</taxon>
        <taxon>Fungi incertae sedis</taxon>
        <taxon>Mucoromycota</taxon>
        <taxon>Glomeromycotina</taxon>
        <taxon>Glomeromycetes</taxon>
        <taxon>Diversisporales</taxon>
        <taxon>Gigasporaceae</taxon>
        <taxon>Cetraspora</taxon>
    </lineage>
</organism>
<reference evidence="1" key="1">
    <citation type="submission" date="2021-06" db="EMBL/GenBank/DDBJ databases">
        <authorList>
            <person name="Kallberg Y."/>
            <person name="Tangrot J."/>
            <person name="Rosling A."/>
        </authorList>
    </citation>
    <scope>NUCLEOTIDE SEQUENCE</scope>
    <source>
        <strain evidence="1">28 12/20/2015</strain>
    </source>
</reference>
<dbReference type="EMBL" id="CAJVPW010070624">
    <property type="protein sequence ID" value="CAG8792547.1"/>
    <property type="molecule type" value="Genomic_DNA"/>
</dbReference>